<accession>A0ABQ4HVW0</accession>
<gene>
    <name evidence="1" type="ORF">Van01_29890</name>
</gene>
<keyword evidence="2" id="KW-1185">Reference proteome</keyword>
<sequence length="58" mass="6486">MDAVGRHGWTLAVFGIPPPTDSGGGRAVDIKRATQPLEFVQRRRILAGEHVRQWHLID</sequence>
<proteinExistence type="predicted"/>
<evidence type="ECO:0000313" key="1">
    <source>
        <dbReference type="EMBL" id="GIJ09775.1"/>
    </source>
</evidence>
<dbReference type="Proteomes" id="UP000647017">
    <property type="component" value="Unassembled WGS sequence"/>
</dbReference>
<organism evidence="1 2">
    <name type="scientific">Micromonospora andamanensis</name>
    <dbReference type="NCBI Taxonomy" id="1287068"/>
    <lineage>
        <taxon>Bacteria</taxon>
        <taxon>Bacillati</taxon>
        <taxon>Actinomycetota</taxon>
        <taxon>Actinomycetes</taxon>
        <taxon>Micromonosporales</taxon>
        <taxon>Micromonosporaceae</taxon>
        <taxon>Micromonospora</taxon>
    </lineage>
</organism>
<evidence type="ECO:0000313" key="2">
    <source>
        <dbReference type="Proteomes" id="UP000647017"/>
    </source>
</evidence>
<name>A0ABQ4HVW0_9ACTN</name>
<protein>
    <submittedName>
        <fullName evidence="1">Uncharacterized protein</fullName>
    </submittedName>
</protein>
<dbReference type="EMBL" id="BOOZ01000014">
    <property type="protein sequence ID" value="GIJ09775.1"/>
    <property type="molecule type" value="Genomic_DNA"/>
</dbReference>
<comment type="caution">
    <text evidence="1">The sequence shown here is derived from an EMBL/GenBank/DDBJ whole genome shotgun (WGS) entry which is preliminary data.</text>
</comment>
<reference evidence="1 2" key="1">
    <citation type="submission" date="2021-01" db="EMBL/GenBank/DDBJ databases">
        <title>Whole genome shotgun sequence of Verrucosispora andamanensis NBRC 109075.</title>
        <authorList>
            <person name="Komaki H."/>
            <person name="Tamura T."/>
        </authorList>
    </citation>
    <scope>NUCLEOTIDE SEQUENCE [LARGE SCALE GENOMIC DNA]</scope>
    <source>
        <strain evidence="1 2">NBRC 109075</strain>
    </source>
</reference>